<evidence type="ECO:0000256" key="2">
    <source>
        <dbReference type="ARBA" id="ARBA00022475"/>
    </source>
</evidence>
<evidence type="ECO:0000259" key="8">
    <source>
        <dbReference type="SMART" id="SM00014"/>
    </source>
</evidence>
<dbReference type="Proteomes" id="UP001500503">
    <property type="component" value="Unassembled WGS sequence"/>
</dbReference>
<evidence type="ECO:0000256" key="1">
    <source>
        <dbReference type="ARBA" id="ARBA00004651"/>
    </source>
</evidence>
<gene>
    <name evidence="9" type="ORF">GCM10023191_001250</name>
</gene>
<evidence type="ECO:0000256" key="4">
    <source>
        <dbReference type="ARBA" id="ARBA00022801"/>
    </source>
</evidence>
<keyword evidence="4" id="KW-0378">Hydrolase</keyword>
<dbReference type="Gene3D" id="1.20.144.10">
    <property type="entry name" value="Phosphatidic acid phosphatase type 2/haloperoxidase"/>
    <property type="match status" value="1"/>
</dbReference>
<protein>
    <submittedName>
        <fullName evidence="9">Phosphatase PAP2 family protein</fullName>
    </submittedName>
</protein>
<accession>A0ABP8P781</accession>
<name>A0ABP8P781_9ACTN</name>
<evidence type="ECO:0000256" key="6">
    <source>
        <dbReference type="ARBA" id="ARBA00023136"/>
    </source>
</evidence>
<feature type="transmembrane region" description="Helical" evidence="7">
    <location>
        <begin position="167"/>
        <end position="186"/>
    </location>
</feature>
<feature type="transmembrane region" description="Helical" evidence="7">
    <location>
        <begin position="44"/>
        <end position="63"/>
    </location>
</feature>
<evidence type="ECO:0000256" key="3">
    <source>
        <dbReference type="ARBA" id="ARBA00022692"/>
    </source>
</evidence>
<keyword evidence="5 7" id="KW-1133">Transmembrane helix</keyword>
<dbReference type="RefSeq" id="WP_345455815.1">
    <property type="nucleotide sequence ID" value="NZ_BAABHF010000006.1"/>
</dbReference>
<dbReference type="EMBL" id="BAABHF010000006">
    <property type="protein sequence ID" value="GAA4481848.1"/>
    <property type="molecule type" value="Genomic_DNA"/>
</dbReference>
<dbReference type="InterPro" id="IPR036938">
    <property type="entry name" value="PAP2/HPO_sf"/>
</dbReference>
<dbReference type="PANTHER" id="PTHR14969:SF62">
    <property type="entry name" value="DECAPRENYLPHOSPHORYL-5-PHOSPHORIBOSE PHOSPHATASE RV3807C-RELATED"/>
    <property type="match status" value="1"/>
</dbReference>
<dbReference type="SUPFAM" id="SSF48317">
    <property type="entry name" value="Acid phosphatase/Vanadium-dependent haloperoxidase"/>
    <property type="match status" value="1"/>
</dbReference>
<evidence type="ECO:0000256" key="7">
    <source>
        <dbReference type="SAM" id="Phobius"/>
    </source>
</evidence>
<comment type="caution">
    <text evidence="9">The sequence shown here is derived from an EMBL/GenBank/DDBJ whole genome shotgun (WGS) entry which is preliminary data.</text>
</comment>
<proteinExistence type="predicted"/>
<evidence type="ECO:0000313" key="9">
    <source>
        <dbReference type="EMBL" id="GAA4481848.1"/>
    </source>
</evidence>
<sequence>MTSPAAASADHLLALDVPSIDGTWYRGMTGFAQRTPWLQPLMTAYTTVGVLMLCALLVLAWWNARRRGDLAAVTAVAWAGVGTLVCVAAATALKQVFAESRPCLAIAHVTTVQPCPGPSDYAFPSNHTALAAALAAGIWLASRRLGLMAAVLALLEGFSRVYLGQHYPHDVLAALALAALISFGGWPLTRRPLAHLIHWFVRTPLRLLLTSTR</sequence>
<evidence type="ECO:0000256" key="5">
    <source>
        <dbReference type="ARBA" id="ARBA00022989"/>
    </source>
</evidence>
<evidence type="ECO:0000313" key="10">
    <source>
        <dbReference type="Proteomes" id="UP001500503"/>
    </source>
</evidence>
<dbReference type="Pfam" id="PF01569">
    <property type="entry name" value="PAP2"/>
    <property type="match status" value="1"/>
</dbReference>
<comment type="subcellular location">
    <subcellularLocation>
        <location evidence="1">Cell membrane</location>
        <topology evidence="1">Multi-pass membrane protein</topology>
    </subcellularLocation>
</comment>
<keyword evidence="10" id="KW-1185">Reference proteome</keyword>
<keyword evidence="6 7" id="KW-0472">Membrane</keyword>
<dbReference type="SMART" id="SM00014">
    <property type="entry name" value="acidPPc"/>
    <property type="match status" value="1"/>
</dbReference>
<dbReference type="PANTHER" id="PTHR14969">
    <property type="entry name" value="SPHINGOSINE-1-PHOSPHATE PHOSPHOHYDROLASE"/>
    <property type="match status" value="1"/>
</dbReference>
<feature type="transmembrane region" description="Helical" evidence="7">
    <location>
        <begin position="70"/>
        <end position="92"/>
    </location>
</feature>
<reference evidence="10" key="1">
    <citation type="journal article" date="2019" name="Int. J. Syst. Evol. Microbiol.">
        <title>The Global Catalogue of Microorganisms (GCM) 10K type strain sequencing project: providing services to taxonomists for standard genome sequencing and annotation.</title>
        <authorList>
            <consortium name="The Broad Institute Genomics Platform"/>
            <consortium name="The Broad Institute Genome Sequencing Center for Infectious Disease"/>
            <person name="Wu L."/>
            <person name="Ma J."/>
        </authorList>
    </citation>
    <scope>NUCLEOTIDE SEQUENCE [LARGE SCALE GENOMIC DNA]</scope>
    <source>
        <strain evidence="10">JCM 17933</strain>
    </source>
</reference>
<feature type="domain" description="Phosphatidic acid phosphatase type 2/haloperoxidase" evidence="8">
    <location>
        <begin position="76"/>
        <end position="186"/>
    </location>
</feature>
<keyword evidence="2" id="KW-1003">Cell membrane</keyword>
<keyword evidence="3 7" id="KW-0812">Transmembrane</keyword>
<dbReference type="InterPro" id="IPR000326">
    <property type="entry name" value="PAP2/HPO"/>
</dbReference>
<organism evidence="9 10">
    <name type="scientific">Actinoallomurus oryzae</name>
    <dbReference type="NCBI Taxonomy" id="502180"/>
    <lineage>
        <taxon>Bacteria</taxon>
        <taxon>Bacillati</taxon>
        <taxon>Actinomycetota</taxon>
        <taxon>Actinomycetes</taxon>
        <taxon>Streptosporangiales</taxon>
        <taxon>Thermomonosporaceae</taxon>
        <taxon>Actinoallomurus</taxon>
    </lineage>
</organism>